<evidence type="ECO:0000259" key="1">
    <source>
        <dbReference type="Pfam" id="PF10005"/>
    </source>
</evidence>
<dbReference type="RefSeq" id="WP_035076158.1">
    <property type="nucleotide sequence ID" value="NZ_JMIH01000023.1"/>
</dbReference>
<dbReference type="Proteomes" id="UP000027821">
    <property type="component" value="Unassembled WGS sequence"/>
</dbReference>
<dbReference type="EMBL" id="JMIH01000023">
    <property type="protein sequence ID" value="KEO72988.1"/>
    <property type="molecule type" value="Genomic_DNA"/>
</dbReference>
<evidence type="ECO:0000313" key="2">
    <source>
        <dbReference type="EMBL" id="KEO72988.1"/>
    </source>
</evidence>
<feature type="domain" description="Zinc-ribbon" evidence="1">
    <location>
        <begin position="3"/>
        <end position="93"/>
    </location>
</feature>
<dbReference type="eggNOG" id="COG4307">
    <property type="taxonomic scope" value="Bacteria"/>
</dbReference>
<dbReference type="InterPro" id="IPR031321">
    <property type="entry name" value="UCP012641"/>
</dbReference>
<reference evidence="2 3" key="1">
    <citation type="submission" date="2014-04" db="EMBL/GenBank/DDBJ databases">
        <title>Characterization and application of a salt tolerant electro-active bacterium.</title>
        <authorList>
            <person name="Yang L."/>
            <person name="Wei S."/>
            <person name="Tay Q.X.M."/>
        </authorList>
    </citation>
    <scope>NUCLEOTIDE SEQUENCE [LARGE SCALE GENOMIC DNA]</scope>
    <source>
        <strain evidence="2 3">LY1</strain>
    </source>
</reference>
<dbReference type="Pfam" id="PF15887">
    <property type="entry name" value="Peptidase_Mx"/>
    <property type="match status" value="1"/>
</dbReference>
<sequence>MQLFKCDHCDQPVYFDNTFCSYCQNLLGFDGISLSMISLHKNNDGTMTAAGSGINYHYCINHKHDVCNWIIPDSDPATICIACAPNRTVPNTSIPEHLDRWKTIEQAKHRLMYALLKWSLPVKSKILDPDNGLAFDFKSDEYLPEGQRVMTGHASGLITMNIAEADDVEREMAKKNMDEVYRTVLGHFRHEIGHYYWDLLISGSEFLGEFRELYGDEGYSYQEALDRYYNNGAPEDWREHYISAYATMHPWESWAETWAHYMHITDTLETAYSYGLTIAPTVAPVNAGLAAQIDVNAYNCDDFDKIYEKWLPLSIMMNSLNRSMGAQDLYPFIINPSVKEKLRFIHKVIHSQKNKH</sequence>
<dbReference type="AlphaFoldDB" id="A0A074KZE1"/>
<comment type="caution">
    <text evidence="2">The sequence shown here is derived from an EMBL/GenBank/DDBJ whole genome shotgun (WGS) entry which is preliminary data.</text>
</comment>
<name>A0A074KZE1_9BACT</name>
<protein>
    <recommendedName>
        <fullName evidence="1">Zinc-ribbon domain-containing protein</fullName>
    </recommendedName>
</protein>
<keyword evidence="3" id="KW-1185">Reference proteome</keyword>
<dbReference type="Gene3D" id="3.40.390.70">
    <property type="match status" value="1"/>
</dbReference>
<gene>
    <name evidence="2" type="ORF">EL17_15350</name>
</gene>
<organism evidence="2 3">
    <name type="scientific">Anditalea andensis</name>
    <dbReference type="NCBI Taxonomy" id="1048983"/>
    <lineage>
        <taxon>Bacteria</taxon>
        <taxon>Pseudomonadati</taxon>
        <taxon>Bacteroidota</taxon>
        <taxon>Cytophagia</taxon>
        <taxon>Cytophagales</taxon>
        <taxon>Cytophagaceae</taxon>
        <taxon>Anditalea</taxon>
    </lineage>
</organism>
<proteinExistence type="predicted"/>
<dbReference type="STRING" id="1048983.EL17_15350"/>
<dbReference type="PIRSF" id="PIRSF012641">
    <property type="entry name" value="UCP012641"/>
    <property type="match status" value="1"/>
</dbReference>
<dbReference type="InterPro" id="IPR011201">
    <property type="entry name" value="Zinc-ribbon_6_bact"/>
</dbReference>
<evidence type="ECO:0000313" key="3">
    <source>
        <dbReference type="Proteomes" id="UP000027821"/>
    </source>
</evidence>
<dbReference type="OrthoDB" id="256753at2"/>
<accession>A0A074KZE1</accession>
<dbReference type="Pfam" id="PF10005">
    <property type="entry name" value="Zn_ribbon_DZR_6"/>
    <property type="match status" value="1"/>
</dbReference>